<feature type="domain" description="Protein kinase" evidence="6">
    <location>
        <begin position="1"/>
        <end position="205"/>
    </location>
</feature>
<evidence type="ECO:0000256" key="4">
    <source>
        <dbReference type="ARBA" id="ARBA00022777"/>
    </source>
</evidence>
<dbReference type="AlphaFoldDB" id="A0AAW1S878"/>
<dbReference type="InterPro" id="IPR011009">
    <property type="entry name" value="Kinase-like_dom_sf"/>
</dbReference>
<keyword evidence="5" id="KW-0067">ATP-binding</keyword>
<dbReference type="GO" id="GO:0005524">
    <property type="term" value="F:ATP binding"/>
    <property type="evidence" value="ECO:0007669"/>
    <property type="project" value="UniProtKB-KW"/>
</dbReference>
<sequence length="266" mass="27108">MQSSRPDARPWWRALEALCGAPLPEAAVRAVAANVAVALAELHADGLVHRVLGPDAIVLGEGACFDTARLADGGCMAVLDVFGTFTDKARLGLPALLAPELVQARRGAALAYTPATDMWALGALLWALLTGAPPPAAAWLASVAGAGVSVEDMQAGLDVCMQRELAALLPAARPSSSALGAVAALMRVDPAQRLDAPALLRQPWLLRGGSGASTDASLLGWGACEASHAAAWGDDAAGAPRLEAGFPGHARAAASCPLLECIFHHA</sequence>
<evidence type="ECO:0000259" key="6">
    <source>
        <dbReference type="PROSITE" id="PS50011"/>
    </source>
</evidence>
<dbReference type="SUPFAM" id="SSF56112">
    <property type="entry name" value="Protein kinase-like (PK-like)"/>
    <property type="match status" value="1"/>
</dbReference>
<accession>A0AAW1S878</accession>
<keyword evidence="4" id="KW-0418">Kinase</keyword>
<dbReference type="SMART" id="SM00220">
    <property type="entry name" value="S_TKc"/>
    <property type="match status" value="1"/>
</dbReference>
<dbReference type="Pfam" id="PF00069">
    <property type="entry name" value="Pkinase"/>
    <property type="match status" value="1"/>
</dbReference>
<dbReference type="EMBL" id="JALJOU010000009">
    <property type="protein sequence ID" value="KAK9841985.1"/>
    <property type="molecule type" value="Genomic_DNA"/>
</dbReference>
<protein>
    <recommendedName>
        <fullName evidence="1">non-specific serine/threonine protein kinase</fullName>
        <ecNumber evidence="1">2.7.11.1</ecNumber>
    </recommendedName>
</protein>
<dbReference type="GO" id="GO:0004674">
    <property type="term" value="F:protein serine/threonine kinase activity"/>
    <property type="evidence" value="ECO:0007669"/>
    <property type="project" value="UniProtKB-EC"/>
</dbReference>
<comment type="caution">
    <text evidence="7">The sequence shown here is derived from an EMBL/GenBank/DDBJ whole genome shotgun (WGS) entry which is preliminary data.</text>
</comment>
<evidence type="ECO:0000256" key="2">
    <source>
        <dbReference type="ARBA" id="ARBA00022679"/>
    </source>
</evidence>
<keyword evidence="3" id="KW-0547">Nucleotide-binding</keyword>
<dbReference type="PANTHER" id="PTHR43671">
    <property type="entry name" value="SERINE/THREONINE-PROTEIN KINASE NEK"/>
    <property type="match status" value="1"/>
</dbReference>
<dbReference type="InterPro" id="IPR050660">
    <property type="entry name" value="NEK_Ser/Thr_kinase"/>
</dbReference>
<dbReference type="PROSITE" id="PS50011">
    <property type="entry name" value="PROTEIN_KINASE_DOM"/>
    <property type="match status" value="1"/>
</dbReference>
<reference evidence="7 8" key="1">
    <citation type="journal article" date="2024" name="Nat. Commun.">
        <title>Phylogenomics reveals the evolutionary origins of lichenization in chlorophyte algae.</title>
        <authorList>
            <person name="Puginier C."/>
            <person name="Libourel C."/>
            <person name="Otte J."/>
            <person name="Skaloud P."/>
            <person name="Haon M."/>
            <person name="Grisel S."/>
            <person name="Petersen M."/>
            <person name="Berrin J.G."/>
            <person name="Delaux P.M."/>
            <person name="Dal Grande F."/>
            <person name="Keller J."/>
        </authorList>
    </citation>
    <scope>NUCLEOTIDE SEQUENCE [LARGE SCALE GENOMIC DNA]</scope>
    <source>
        <strain evidence="7 8">SAG 245.80</strain>
    </source>
</reference>
<dbReference type="InterPro" id="IPR000719">
    <property type="entry name" value="Prot_kinase_dom"/>
</dbReference>
<evidence type="ECO:0000256" key="5">
    <source>
        <dbReference type="ARBA" id="ARBA00022840"/>
    </source>
</evidence>
<organism evidence="7 8">
    <name type="scientific">Elliptochloris bilobata</name>
    <dbReference type="NCBI Taxonomy" id="381761"/>
    <lineage>
        <taxon>Eukaryota</taxon>
        <taxon>Viridiplantae</taxon>
        <taxon>Chlorophyta</taxon>
        <taxon>core chlorophytes</taxon>
        <taxon>Trebouxiophyceae</taxon>
        <taxon>Trebouxiophyceae incertae sedis</taxon>
        <taxon>Elliptochloris clade</taxon>
        <taxon>Elliptochloris</taxon>
    </lineage>
</organism>
<name>A0AAW1S878_9CHLO</name>
<gene>
    <name evidence="7" type="ORF">WJX81_002777</name>
</gene>
<proteinExistence type="predicted"/>
<keyword evidence="8" id="KW-1185">Reference proteome</keyword>
<dbReference type="PANTHER" id="PTHR43671:SF13">
    <property type="entry name" value="SERINE_THREONINE-PROTEIN KINASE NEK2"/>
    <property type="match status" value="1"/>
</dbReference>
<evidence type="ECO:0000256" key="3">
    <source>
        <dbReference type="ARBA" id="ARBA00022741"/>
    </source>
</evidence>
<evidence type="ECO:0000313" key="8">
    <source>
        <dbReference type="Proteomes" id="UP001445335"/>
    </source>
</evidence>
<dbReference type="Gene3D" id="1.10.510.10">
    <property type="entry name" value="Transferase(Phosphotransferase) domain 1"/>
    <property type="match status" value="1"/>
</dbReference>
<dbReference type="Proteomes" id="UP001445335">
    <property type="component" value="Unassembled WGS sequence"/>
</dbReference>
<dbReference type="EC" id="2.7.11.1" evidence="1"/>
<evidence type="ECO:0000256" key="1">
    <source>
        <dbReference type="ARBA" id="ARBA00012513"/>
    </source>
</evidence>
<keyword evidence="2" id="KW-0808">Transferase</keyword>
<evidence type="ECO:0000313" key="7">
    <source>
        <dbReference type="EMBL" id="KAK9841985.1"/>
    </source>
</evidence>